<sequence length="754" mass="83352">MASYDYDYDEHEADLEPMSAEDRAQMDKGLMAVRQELKQSPDLQVTTAQIEDSLWNYYFDVGKSVASLQKTYGVKPKQTPKKQTAPKAKSPMMPAGLEPRPEHCQGRKLMARSESFAHFFSDMPWLNVPEHRKTTFIPPTMPIPGGLPGGAPSKLQALASRRKRKAEEKDVAGPSRPQTMSGEKVEKPTATSVVQKVQRLSIDDRVSTPTPQTSVTEKKPKLEEPDIPNVLVEEPSALACTISVHSKDEHPRPSQSRYPIPYMDIEIPSHMPPLFDFSTPSPDDIALAAQAKVGKKNASPNRKNAAVAPTANMQNLKIKDSTPLPTSKHIDVTREWSRRSNPKNDACFVVVGHVDHGKSTMMGRLMLELGVVDERTMRKHKKEAQIIGRSSFAYAWIMDSGSTERERGVTIDISVFPFETEKTSFTILDAPGHAHFTPAMVTGATYADFGILVVDASTGALESGLKGQTKQHALLLRSMGVNRVIVAINKMDAAGWDAVRYEEIRNQIKGMMKGMKFVLKNISFVPVSGLMGDNLVTKPTNPKAAWYNGPTLIEELETAKYPTEETIRKPLRMDVVDIVKDDFAGLSVHGRVRQGYMQVGDALLLQPSGEKAYVRALAIGNESKDFVVAGQYVRLFLSHIDPSHILTGDTVCDPLDPVPVVRNFQMKALAFEPVLPDVLEVLRGRIQAPAHARPLSLIHPKTGEVQHVHPQLLKQGQFGRLEIRLKDHKVALEKGNRVVLRDGTGRPVAAGLLD</sequence>
<evidence type="ECO:0000256" key="10">
    <source>
        <dbReference type="ARBA" id="ARBA00074866"/>
    </source>
</evidence>
<dbReference type="PANTHER" id="PTHR23115">
    <property type="entry name" value="TRANSLATION FACTOR"/>
    <property type="match status" value="1"/>
</dbReference>
<dbReference type="Pfam" id="PF00009">
    <property type="entry name" value="GTP_EFTU"/>
    <property type="match status" value="1"/>
</dbReference>
<dbReference type="Proteomes" id="UP001201980">
    <property type="component" value="Unassembled WGS sequence"/>
</dbReference>
<dbReference type="SUPFAM" id="SSF50447">
    <property type="entry name" value="Translation proteins"/>
    <property type="match status" value="1"/>
</dbReference>
<comment type="subunit">
    <text evidence="9">Component of the Dom34-Hbs1 complex, also named Pelota-HBS1L complex, composed of dom34 and hbs1.</text>
</comment>
<dbReference type="PROSITE" id="PS51722">
    <property type="entry name" value="G_TR_2"/>
    <property type="match status" value="1"/>
</dbReference>
<dbReference type="SUPFAM" id="SSF52540">
    <property type="entry name" value="P-loop containing nucleoside triphosphate hydrolases"/>
    <property type="match status" value="1"/>
</dbReference>
<evidence type="ECO:0000256" key="5">
    <source>
        <dbReference type="ARBA" id="ARBA00022845"/>
    </source>
</evidence>
<proteinExistence type="predicted"/>
<dbReference type="InterPro" id="IPR015033">
    <property type="entry name" value="HBS1-like_N"/>
</dbReference>
<keyword evidence="4" id="KW-0378">Hydrolase</keyword>
<evidence type="ECO:0000256" key="2">
    <source>
        <dbReference type="ARBA" id="ARBA00022490"/>
    </source>
</evidence>
<evidence type="ECO:0000256" key="11">
    <source>
        <dbReference type="SAM" id="MobiDB-lite"/>
    </source>
</evidence>
<dbReference type="InterPro" id="IPR009000">
    <property type="entry name" value="Transl_B-barrel_sf"/>
</dbReference>
<dbReference type="GO" id="GO:0005829">
    <property type="term" value="C:cytosol"/>
    <property type="evidence" value="ECO:0007669"/>
    <property type="project" value="GOC"/>
</dbReference>
<gene>
    <name evidence="13" type="ORF">MKZ38_001588</name>
</gene>
<feature type="region of interest" description="Disordered" evidence="11">
    <location>
        <begin position="202"/>
        <end position="221"/>
    </location>
</feature>
<evidence type="ECO:0000313" key="14">
    <source>
        <dbReference type="Proteomes" id="UP001201980"/>
    </source>
</evidence>
<accession>A0AAD5WRT5</accession>
<dbReference type="GO" id="GO:0005525">
    <property type="term" value="F:GTP binding"/>
    <property type="evidence" value="ECO:0007669"/>
    <property type="project" value="UniProtKB-KW"/>
</dbReference>
<organism evidence="13 14">
    <name type="scientific">Zalerion maritima</name>
    <dbReference type="NCBI Taxonomy" id="339359"/>
    <lineage>
        <taxon>Eukaryota</taxon>
        <taxon>Fungi</taxon>
        <taxon>Dikarya</taxon>
        <taxon>Ascomycota</taxon>
        <taxon>Pezizomycotina</taxon>
        <taxon>Sordariomycetes</taxon>
        <taxon>Lulworthiomycetidae</taxon>
        <taxon>Lulworthiales</taxon>
        <taxon>Lulworthiaceae</taxon>
        <taxon>Zalerion</taxon>
    </lineage>
</organism>
<evidence type="ECO:0000256" key="8">
    <source>
        <dbReference type="ARBA" id="ARBA00049117"/>
    </source>
</evidence>
<name>A0AAD5WRT5_9PEZI</name>
<dbReference type="GO" id="GO:0002184">
    <property type="term" value="P:cytoplasmic translational termination"/>
    <property type="evidence" value="ECO:0007669"/>
    <property type="project" value="UniProtKB-ARBA"/>
</dbReference>
<keyword evidence="5" id="KW-0810">Translation regulation</keyword>
<dbReference type="InterPro" id="IPR050100">
    <property type="entry name" value="TRAFAC_GTPase_members"/>
</dbReference>
<dbReference type="CDD" id="cd01883">
    <property type="entry name" value="EF1_alpha"/>
    <property type="match status" value="1"/>
</dbReference>
<keyword evidence="14" id="KW-1185">Reference proteome</keyword>
<dbReference type="Pfam" id="PF08938">
    <property type="entry name" value="HBS1_N"/>
    <property type="match status" value="1"/>
</dbReference>
<protein>
    <recommendedName>
        <fullName evidence="10">Elongation factor 1 alpha-like protein</fullName>
    </recommendedName>
</protein>
<dbReference type="InterPro" id="IPR000795">
    <property type="entry name" value="T_Tr_GTP-bd_dom"/>
</dbReference>
<evidence type="ECO:0000256" key="4">
    <source>
        <dbReference type="ARBA" id="ARBA00022801"/>
    </source>
</evidence>
<evidence type="ECO:0000256" key="7">
    <source>
        <dbReference type="ARBA" id="ARBA00023134"/>
    </source>
</evidence>
<keyword evidence="7" id="KW-0342">GTP-binding</keyword>
<comment type="catalytic activity">
    <reaction evidence="8">
        <text>GTP + H2O = GDP + phosphate + H(+)</text>
        <dbReference type="Rhea" id="RHEA:19669"/>
        <dbReference type="ChEBI" id="CHEBI:15377"/>
        <dbReference type="ChEBI" id="CHEBI:15378"/>
        <dbReference type="ChEBI" id="CHEBI:37565"/>
        <dbReference type="ChEBI" id="CHEBI:43474"/>
        <dbReference type="ChEBI" id="CHEBI:58189"/>
    </reaction>
    <physiologicalReaction direction="left-to-right" evidence="8">
        <dbReference type="Rhea" id="RHEA:19670"/>
    </physiologicalReaction>
</comment>
<dbReference type="PROSITE" id="PS00301">
    <property type="entry name" value="G_TR_1"/>
    <property type="match status" value="1"/>
</dbReference>
<comment type="subcellular location">
    <subcellularLocation>
        <location evidence="1">Cytoplasm</location>
    </subcellularLocation>
</comment>
<evidence type="ECO:0000259" key="12">
    <source>
        <dbReference type="PROSITE" id="PS51722"/>
    </source>
</evidence>
<feature type="domain" description="Tr-type G" evidence="12">
    <location>
        <begin position="343"/>
        <end position="563"/>
    </location>
</feature>
<keyword evidence="2" id="KW-0963">Cytoplasm</keyword>
<keyword evidence="3" id="KW-0547">Nucleotide-binding</keyword>
<comment type="caution">
    <text evidence="13">The sequence shown here is derived from an EMBL/GenBank/DDBJ whole genome shotgun (WGS) entry which is preliminary data.</text>
</comment>
<dbReference type="InterPro" id="IPR031157">
    <property type="entry name" value="G_TR_CS"/>
</dbReference>
<dbReference type="CDD" id="cd16267">
    <property type="entry name" value="HBS1-like_II"/>
    <property type="match status" value="1"/>
</dbReference>
<dbReference type="PRINTS" id="PR00315">
    <property type="entry name" value="ELONGATNFCT"/>
</dbReference>
<evidence type="ECO:0000256" key="3">
    <source>
        <dbReference type="ARBA" id="ARBA00022741"/>
    </source>
</evidence>
<dbReference type="Gene3D" id="2.40.30.10">
    <property type="entry name" value="Translation factors"/>
    <property type="match status" value="1"/>
</dbReference>
<evidence type="ECO:0000256" key="6">
    <source>
        <dbReference type="ARBA" id="ARBA00022917"/>
    </source>
</evidence>
<feature type="region of interest" description="Disordered" evidence="11">
    <location>
        <begin position="74"/>
        <end position="102"/>
    </location>
</feature>
<dbReference type="GO" id="GO:1990533">
    <property type="term" value="C:Dom34-Hbs1 complex"/>
    <property type="evidence" value="ECO:0007669"/>
    <property type="project" value="UniProtKB-ARBA"/>
</dbReference>
<evidence type="ECO:0000256" key="1">
    <source>
        <dbReference type="ARBA" id="ARBA00004496"/>
    </source>
</evidence>
<evidence type="ECO:0000313" key="13">
    <source>
        <dbReference type="EMBL" id="KAJ2901630.1"/>
    </source>
</evidence>
<feature type="region of interest" description="Disordered" evidence="11">
    <location>
        <begin position="144"/>
        <end position="194"/>
    </location>
</feature>
<dbReference type="FunFam" id="3.40.50.300:FF:000204">
    <property type="entry name" value="Translation elongation factor Tu"/>
    <property type="match status" value="1"/>
</dbReference>
<dbReference type="EMBL" id="JAKWBI020000144">
    <property type="protein sequence ID" value="KAJ2901630.1"/>
    <property type="molecule type" value="Genomic_DNA"/>
</dbReference>
<keyword evidence="6" id="KW-0648">Protein biosynthesis</keyword>
<dbReference type="GO" id="GO:0006417">
    <property type="term" value="P:regulation of translation"/>
    <property type="evidence" value="ECO:0007669"/>
    <property type="project" value="UniProtKB-KW"/>
</dbReference>
<evidence type="ECO:0000256" key="9">
    <source>
        <dbReference type="ARBA" id="ARBA00063537"/>
    </source>
</evidence>
<dbReference type="GO" id="GO:0003924">
    <property type="term" value="F:GTPase activity"/>
    <property type="evidence" value="ECO:0007669"/>
    <property type="project" value="InterPro"/>
</dbReference>
<reference evidence="13" key="1">
    <citation type="submission" date="2022-07" db="EMBL/GenBank/DDBJ databases">
        <title>Draft genome sequence of Zalerion maritima ATCC 34329, a (micro)plastics degrading marine fungus.</title>
        <authorList>
            <person name="Paco A."/>
            <person name="Goncalves M.F.M."/>
            <person name="Rocha-Santos T.A.P."/>
            <person name="Alves A."/>
        </authorList>
    </citation>
    <scope>NUCLEOTIDE SEQUENCE</scope>
    <source>
        <strain evidence="13">ATCC 34329</strain>
    </source>
</reference>
<dbReference type="Gene3D" id="3.40.50.300">
    <property type="entry name" value="P-loop containing nucleotide triphosphate hydrolases"/>
    <property type="match status" value="1"/>
</dbReference>
<dbReference type="InterPro" id="IPR027417">
    <property type="entry name" value="P-loop_NTPase"/>
</dbReference>
<dbReference type="AlphaFoldDB" id="A0AAD5WRT5"/>
<dbReference type="FunFam" id="2.40.30.10:FF:000020">
    <property type="entry name" value="Translation elongation factor EF-1"/>
    <property type="match status" value="1"/>
</dbReference>
<feature type="compositionally biased region" description="Low complexity" evidence="11">
    <location>
        <begin position="75"/>
        <end position="89"/>
    </location>
</feature>